<dbReference type="RefSeq" id="WP_154770414.1">
    <property type="nucleotide sequence ID" value="NZ_WLYK01000009.1"/>
</dbReference>
<comment type="caution">
    <text evidence="1">The sequence shown here is derived from an EMBL/GenBank/DDBJ whole genome shotgun (WGS) entry which is preliminary data.</text>
</comment>
<reference evidence="1 2" key="1">
    <citation type="submission" date="2019-11" db="EMBL/GenBank/DDBJ databases">
        <authorList>
            <person name="Jiang L.-Q."/>
        </authorList>
    </citation>
    <scope>NUCLEOTIDE SEQUENCE [LARGE SCALE GENOMIC DNA]</scope>
    <source>
        <strain evidence="1 2">YIM 132087</strain>
    </source>
</reference>
<dbReference type="PANTHER" id="PTHR20883">
    <property type="entry name" value="PHYTANOYL-COA DIOXYGENASE DOMAIN CONTAINING 1"/>
    <property type="match status" value="1"/>
</dbReference>
<dbReference type="SUPFAM" id="SSF51197">
    <property type="entry name" value="Clavaminate synthase-like"/>
    <property type="match status" value="1"/>
</dbReference>
<dbReference type="Gene3D" id="2.60.120.620">
    <property type="entry name" value="q2cbj1_9rhob like domain"/>
    <property type="match status" value="1"/>
</dbReference>
<dbReference type="AlphaFoldDB" id="A0A7K1FTD1"/>
<keyword evidence="1" id="KW-0560">Oxidoreductase</keyword>
<gene>
    <name evidence="1" type="ORF">GIS00_21075</name>
</gene>
<proteinExistence type="predicted"/>
<sequence length="271" mass="30190">MTTALELSAEQVEAYRRDGVLHVRGVLDPGEIATAAAGIERVLADPGMLAIVASGVNDPGHFVEDFRRWQDAPEIEQLALSSRVPALAAQLLRTPEVRFYHDHVLVKEGGTRQRTPWHQDQPYYNVDGHGVSAWIPVDPVPRAGCLELAAGTHDGPWLMPRTFLDGKAKWFPEGTLDELPDIEADRRAFALRQYDMQPGDAIFFDFLTVHGAPGFPFAGRRRVLSLRYLADDARHAPRDWRTSPPFDDLLGVLPPGAPMDHPLFPVVWPRT</sequence>
<dbReference type="PANTHER" id="PTHR20883:SF49">
    <property type="entry name" value="PHYTANOYL-COA DIOXYGENASE"/>
    <property type="match status" value="1"/>
</dbReference>
<organism evidence="1 2">
    <name type="scientific">Nakamurella alba</name>
    <dbReference type="NCBI Taxonomy" id="2665158"/>
    <lineage>
        <taxon>Bacteria</taxon>
        <taxon>Bacillati</taxon>
        <taxon>Actinomycetota</taxon>
        <taxon>Actinomycetes</taxon>
        <taxon>Nakamurellales</taxon>
        <taxon>Nakamurellaceae</taxon>
        <taxon>Nakamurella</taxon>
    </lineage>
</organism>
<name>A0A7K1FTD1_9ACTN</name>
<keyword evidence="2" id="KW-1185">Reference proteome</keyword>
<dbReference type="InterPro" id="IPR008775">
    <property type="entry name" value="Phytyl_CoA_dOase-like"/>
</dbReference>
<dbReference type="Proteomes" id="UP000460221">
    <property type="component" value="Unassembled WGS sequence"/>
</dbReference>
<keyword evidence="1" id="KW-0223">Dioxygenase</keyword>
<protein>
    <submittedName>
        <fullName evidence="1">Phytanoyl-CoA dioxygenase</fullName>
    </submittedName>
</protein>
<evidence type="ECO:0000313" key="2">
    <source>
        <dbReference type="Proteomes" id="UP000460221"/>
    </source>
</evidence>
<evidence type="ECO:0000313" key="1">
    <source>
        <dbReference type="EMBL" id="MTD16433.1"/>
    </source>
</evidence>
<accession>A0A7K1FTD1</accession>
<dbReference type="GO" id="GO:0016706">
    <property type="term" value="F:2-oxoglutarate-dependent dioxygenase activity"/>
    <property type="evidence" value="ECO:0007669"/>
    <property type="project" value="UniProtKB-ARBA"/>
</dbReference>
<dbReference type="GO" id="GO:0005506">
    <property type="term" value="F:iron ion binding"/>
    <property type="evidence" value="ECO:0007669"/>
    <property type="project" value="UniProtKB-ARBA"/>
</dbReference>
<dbReference type="EMBL" id="WLYK01000009">
    <property type="protein sequence ID" value="MTD16433.1"/>
    <property type="molecule type" value="Genomic_DNA"/>
</dbReference>
<dbReference type="Pfam" id="PF05721">
    <property type="entry name" value="PhyH"/>
    <property type="match status" value="1"/>
</dbReference>